<keyword evidence="2" id="KW-0732">Signal</keyword>
<proteinExistence type="predicted"/>
<dbReference type="OrthoDB" id="291890at2"/>
<organism evidence="3 4">
    <name type="scientific">Bremerella cremea</name>
    <dbReference type="NCBI Taxonomy" id="1031537"/>
    <lineage>
        <taxon>Bacteria</taxon>
        <taxon>Pseudomonadati</taxon>
        <taxon>Planctomycetota</taxon>
        <taxon>Planctomycetia</taxon>
        <taxon>Pirellulales</taxon>
        <taxon>Pirellulaceae</taxon>
        <taxon>Bremerella</taxon>
    </lineage>
</organism>
<protein>
    <submittedName>
        <fullName evidence="3">Uncharacterized protein</fullName>
    </submittedName>
</protein>
<evidence type="ECO:0000256" key="2">
    <source>
        <dbReference type="SAM" id="SignalP"/>
    </source>
</evidence>
<dbReference type="SUPFAM" id="SSF56954">
    <property type="entry name" value="Outer membrane efflux proteins (OEP)"/>
    <property type="match status" value="1"/>
</dbReference>
<evidence type="ECO:0000313" key="4">
    <source>
        <dbReference type="Proteomes" id="UP000253562"/>
    </source>
</evidence>
<reference evidence="3 4" key="1">
    <citation type="submission" date="2018-07" db="EMBL/GenBank/DDBJ databases">
        <title>Comparative genomes isolates from brazilian mangrove.</title>
        <authorList>
            <person name="De Araujo J.E."/>
            <person name="Taketani R.G."/>
            <person name="Silva M.C.P."/>
            <person name="Lourenco M.V."/>
            <person name="Oliveira V.M."/>
            <person name="Andreote F.D."/>
        </authorList>
    </citation>
    <scope>NUCLEOTIDE SEQUENCE [LARGE SCALE GENOMIC DNA]</scope>
    <source>
        <strain evidence="3 4">HEX PRIS-MGV</strain>
    </source>
</reference>
<comment type="caution">
    <text evidence="3">The sequence shown here is derived from an EMBL/GenBank/DDBJ whole genome shotgun (WGS) entry which is preliminary data.</text>
</comment>
<feature type="coiled-coil region" evidence="1">
    <location>
        <begin position="96"/>
        <end position="145"/>
    </location>
</feature>
<name>A0A368KPS9_9BACT</name>
<gene>
    <name evidence="3" type="ORF">DTL42_13990</name>
</gene>
<keyword evidence="1" id="KW-0175">Coiled coil</keyword>
<dbReference type="EMBL" id="QPEX01000028">
    <property type="protein sequence ID" value="RCS47631.1"/>
    <property type="molecule type" value="Genomic_DNA"/>
</dbReference>
<feature type="signal peptide" evidence="2">
    <location>
        <begin position="1"/>
        <end position="22"/>
    </location>
</feature>
<sequence>MRGTSWFAAVVIVMCVGLFAIAQDGAKPDAAKTPPVSVQGKLDELLHQRRDTLAAAYEHTLQQYKSGVGSFHEVLSAEAELAGAELELASTVAARQRIHERRIKALVQQERNLEKQVRSGTIRELPLYQAKARRLQAEIEMLRDTED</sequence>
<evidence type="ECO:0000313" key="3">
    <source>
        <dbReference type="EMBL" id="RCS47631.1"/>
    </source>
</evidence>
<dbReference type="AlphaFoldDB" id="A0A368KPS9"/>
<dbReference type="RefSeq" id="WP_114369357.1">
    <property type="nucleotide sequence ID" value="NZ_QPEX01000028.1"/>
</dbReference>
<feature type="chain" id="PRO_5016826867" evidence="2">
    <location>
        <begin position="23"/>
        <end position="147"/>
    </location>
</feature>
<evidence type="ECO:0000256" key="1">
    <source>
        <dbReference type="SAM" id="Coils"/>
    </source>
</evidence>
<dbReference type="Proteomes" id="UP000253562">
    <property type="component" value="Unassembled WGS sequence"/>
</dbReference>
<accession>A0A368KPS9</accession>